<accession>A0A857JE67</accession>
<evidence type="ECO:0000313" key="1">
    <source>
        <dbReference type="EMBL" id="QHJ10329.1"/>
    </source>
</evidence>
<name>A0A857JE67_9ALTE</name>
<proteinExistence type="predicted"/>
<keyword evidence="2" id="KW-1185">Reference proteome</keyword>
<evidence type="ECO:0000313" key="2">
    <source>
        <dbReference type="Proteomes" id="UP000464524"/>
    </source>
</evidence>
<protein>
    <submittedName>
        <fullName evidence="1">Uncharacterized protein</fullName>
    </submittedName>
</protein>
<dbReference type="Proteomes" id="UP000464524">
    <property type="component" value="Chromosome"/>
</dbReference>
<dbReference type="OrthoDB" id="6386063at2"/>
<reference evidence="1 2" key="1">
    <citation type="submission" date="2019-12" db="EMBL/GenBank/DDBJ databases">
        <title>Genome sequencing and assembly of endphytes of Porphyra tenera.</title>
        <authorList>
            <person name="Park J.M."/>
            <person name="Shin R."/>
            <person name="Jo S.H."/>
        </authorList>
    </citation>
    <scope>NUCLEOTIDE SEQUENCE [LARGE SCALE GENOMIC DNA]</scope>
    <source>
        <strain evidence="1 2">GPM4</strain>
    </source>
</reference>
<dbReference type="AlphaFoldDB" id="A0A857JE67"/>
<dbReference type="KEGG" id="pmes:FX988_00541"/>
<sequence>MASVHAISASKTSHFESVSVFNQQRLQAIHSNVNKAKWSYLIANNIAFKEAYSHCIKLNMPATEQLVIWLERLITGGQCANIFVEQVVLDEMSQARLTQLCIMHNVNLINVTTHQHGEVVKGPWLDS</sequence>
<dbReference type="EMBL" id="CP047656">
    <property type="protein sequence ID" value="QHJ10329.1"/>
    <property type="molecule type" value="Genomic_DNA"/>
</dbReference>
<gene>
    <name evidence="1" type="ORF">FX988_00541</name>
</gene>
<dbReference type="RefSeq" id="WP_160178220.1">
    <property type="nucleotide sequence ID" value="NZ_CP047656.1"/>
</dbReference>
<organism evidence="1 2">
    <name type="scientific">Paraglaciecola mesophila</name>
    <dbReference type="NCBI Taxonomy" id="197222"/>
    <lineage>
        <taxon>Bacteria</taxon>
        <taxon>Pseudomonadati</taxon>
        <taxon>Pseudomonadota</taxon>
        <taxon>Gammaproteobacteria</taxon>
        <taxon>Alteromonadales</taxon>
        <taxon>Alteromonadaceae</taxon>
        <taxon>Paraglaciecola</taxon>
    </lineage>
</organism>